<name>A0A0C9ZXD7_9AGAM</name>
<evidence type="ECO:0000313" key="3">
    <source>
        <dbReference type="Proteomes" id="UP000054485"/>
    </source>
</evidence>
<gene>
    <name evidence="2" type="ORF">CY34DRAFT_642889</name>
    <name evidence="1" type="ORF">CY34DRAFT_661804</name>
</gene>
<reference evidence="1" key="3">
    <citation type="submission" date="2015-02" db="EMBL/GenBank/DDBJ databases">
        <title>Evolutionary Origins and Diversification of the Mycorrhizal Mutualists.</title>
        <authorList>
            <consortium name="DOE Joint Genome Institute"/>
            <consortium name="Mycorrhizal Genomics Consortium"/>
            <person name="Kohler A."/>
            <person name="Kuo A."/>
            <person name="Nagy L.G."/>
            <person name="Floudas D."/>
            <person name="Copeland A."/>
            <person name="Barry K.W."/>
            <person name="Cichocki N."/>
            <person name="Veneault-Fourrey C."/>
            <person name="LaButti K."/>
            <person name="Lindquist E.A."/>
            <person name="Lipzen A."/>
            <person name="Lundell T."/>
            <person name="Morin E."/>
            <person name="Murat C."/>
            <person name="Riley R."/>
            <person name="Ohm R."/>
            <person name="Sun H."/>
            <person name="Tunlid A."/>
            <person name="Henrissat B."/>
            <person name="Grigoriev I.V."/>
            <person name="Hibbett D.S."/>
            <person name="Martin F."/>
        </authorList>
    </citation>
    <scope>NUCLEOTIDE SEQUENCE</scope>
    <source>
        <strain evidence="1 3">UH-Slu-Lm8-n1</strain>
    </source>
</reference>
<reference evidence="1 3" key="1">
    <citation type="submission" date="2014-04" db="EMBL/GenBank/DDBJ databases">
        <authorList>
            <consortium name="DOE Joint Genome Institute"/>
            <person name="Kuo A."/>
            <person name="Ruytinx J."/>
            <person name="Rineau F."/>
            <person name="Colpaert J."/>
            <person name="Kohler A."/>
            <person name="Nagy L.G."/>
            <person name="Floudas D."/>
            <person name="Copeland A."/>
            <person name="Barry K.W."/>
            <person name="Cichocki N."/>
            <person name="Veneault-Fourrey C."/>
            <person name="LaButti K."/>
            <person name="Lindquist E.A."/>
            <person name="Lipzen A."/>
            <person name="Lundell T."/>
            <person name="Morin E."/>
            <person name="Murat C."/>
            <person name="Sun H."/>
            <person name="Tunlid A."/>
            <person name="Henrissat B."/>
            <person name="Grigoriev I.V."/>
            <person name="Hibbett D.S."/>
            <person name="Martin F."/>
            <person name="Nordberg H.P."/>
            <person name="Cantor M.N."/>
            <person name="Hua S.X."/>
        </authorList>
    </citation>
    <scope>NUCLEOTIDE SEQUENCE [LARGE SCALE GENOMIC DNA]</scope>
    <source>
        <strain evidence="1 3">UH-Slu-Lm8-n1</strain>
    </source>
</reference>
<dbReference type="EMBL" id="KN835817">
    <property type="protein sequence ID" value="KIK34061.1"/>
    <property type="molecule type" value="Genomic_DNA"/>
</dbReference>
<protein>
    <submittedName>
        <fullName evidence="1">Uncharacterized protein</fullName>
    </submittedName>
</protein>
<dbReference type="EMBL" id="KN835751">
    <property type="protein sequence ID" value="KIK34456.1"/>
    <property type="molecule type" value="Genomic_DNA"/>
</dbReference>
<dbReference type="AlphaFoldDB" id="A0A0C9ZXD7"/>
<reference evidence="3" key="2">
    <citation type="submission" date="2015-01" db="EMBL/GenBank/DDBJ databases">
        <title>Evolutionary Origins and Diversification of the Mycorrhizal Mutualists.</title>
        <authorList>
            <consortium name="DOE Joint Genome Institute"/>
            <consortium name="Mycorrhizal Genomics Consortium"/>
            <person name="Kohler A."/>
            <person name="Kuo A."/>
            <person name="Nagy L.G."/>
            <person name="Floudas D."/>
            <person name="Copeland A."/>
            <person name="Barry K.W."/>
            <person name="Cichocki N."/>
            <person name="Veneault-Fourrey C."/>
            <person name="LaButti K."/>
            <person name="Lindquist E.A."/>
            <person name="Lipzen A."/>
            <person name="Lundell T."/>
            <person name="Morin E."/>
            <person name="Murat C."/>
            <person name="Riley R."/>
            <person name="Ohm R."/>
            <person name="Sun H."/>
            <person name="Tunlid A."/>
            <person name="Henrissat B."/>
            <person name="Grigoriev I.V."/>
            <person name="Hibbett D.S."/>
            <person name="Martin F."/>
        </authorList>
    </citation>
    <scope>NUCLEOTIDE SEQUENCE [LARGE SCALE GENOMIC DNA]</scope>
    <source>
        <strain evidence="3">UH-Slu-Lm8-n1</strain>
    </source>
</reference>
<accession>A0A0C9ZXD7</accession>
<organism evidence="1 3">
    <name type="scientific">Suillus luteus UH-Slu-Lm8-n1</name>
    <dbReference type="NCBI Taxonomy" id="930992"/>
    <lineage>
        <taxon>Eukaryota</taxon>
        <taxon>Fungi</taxon>
        <taxon>Dikarya</taxon>
        <taxon>Basidiomycota</taxon>
        <taxon>Agaricomycotina</taxon>
        <taxon>Agaricomycetes</taxon>
        <taxon>Agaricomycetidae</taxon>
        <taxon>Boletales</taxon>
        <taxon>Suillineae</taxon>
        <taxon>Suillaceae</taxon>
        <taxon>Suillus</taxon>
    </lineage>
</organism>
<keyword evidence="3" id="KW-1185">Reference proteome</keyword>
<sequence>MPIVICTARVLYSFNPMKWQESRMSIQQRSSKYAQDPSVYLGRIRQMIDRQKVLPSAPSTITMSLFCPPIGRIVHQPESTAYEGMAKLKITE</sequence>
<evidence type="ECO:0000313" key="2">
    <source>
        <dbReference type="EMBL" id="KIK34456.1"/>
    </source>
</evidence>
<evidence type="ECO:0000313" key="1">
    <source>
        <dbReference type="EMBL" id="KIK34061.1"/>
    </source>
</evidence>
<dbReference type="HOGENOM" id="CLU_2414780_0_0_1"/>
<dbReference type="Proteomes" id="UP000054485">
    <property type="component" value="Unassembled WGS sequence"/>
</dbReference>
<proteinExistence type="predicted"/>